<accession>A0A1X2Z803</accession>
<keyword evidence="1" id="KW-0472">Membrane</keyword>
<keyword evidence="1" id="KW-1133">Transmembrane helix</keyword>
<evidence type="ECO:0000313" key="2">
    <source>
        <dbReference type="EMBL" id="OSG90539.1"/>
    </source>
</evidence>
<feature type="transmembrane region" description="Helical" evidence="1">
    <location>
        <begin position="35"/>
        <end position="54"/>
    </location>
</feature>
<dbReference type="Proteomes" id="UP000193664">
    <property type="component" value="Unassembled WGS sequence"/>
</dbReference>
<protein>
    <submittedName>
        <fullName evidence="2">Uncharacterized protein</fullName>
    </submittedName>
</protein>
<proteinExistence type="predicted"/>
<sequence length="55" mass="6012">MISRFYGYFIILFGVAIAFFMVHKLTEGGGLGIRLILNFIVAVFGAVCLTVILVS</sequence>
<keyword evidence="1" id="KW-0812">Transmembrane</keyword>
<feature type="transmembrane region" description="Helical" evidence="1">
    <location>
        <begin position="6"/>
        <end position="23"/>
    </location>
</feature>
<reference evidence="2 3" key="1">
    <citation type="journal article" date="2016" name="Sci. Rep.">
        <title>Evaluation of genetic diversity among strains of the human gut commensal Bifidobacterium adolescentis.</title>
        <authorList>
            <person name="Duranti S."/>
            <person name="Milani C."/>
            <person name="Lugli G.A."/>
            <person name="Mancabelli L."/>
            <person name="Turroni F."/>
            <person name="Ferrario C."/>
            <person name="Mangifesta M."/>
            <person name="Viappiani A."/>
            <person name="Sanchez B."/>
            <person name="Margolles A."/>
            <person name="van Sinderen D."/>
            <person name="Ventura M."/>
        </authorList>
    </citation>
    <scope>NUCLEOTIDE SEQUENCE [LARGE SCALE GENOMIC DNA]</scope>
    <source>
        <strain evidence="2 3">AD2-8</strain>
    </source>
</reference>
<evidence type="ECO:0000313" key="3">
    <source>
        <dbReference type="Proteomes" id="UP000193664"/>
    </source>
</evidence>
<gene>
    <name evidence="2" type="ORF">AD0028_1996</name>
</gene>
<comment type="caution">
    <text evidence="2">The sequence shown here is derived from an EMBL/GenBank/DDBJ whole genome shotgun (WGS) entry which is preliminary data.</text>
</comment>
<evidence type="ECO:0000256" key="1">
    <source>
        <dbReference type="SAM" id="Phobius"/>
    </source>
</evidence>
<dbReference type="AlphaFoldDB" id="A0A1X2Z803"/>
<dbReference type="EMBL" id="LNKF01000020">
    <property type="protein sequence ID" value="OSG90539.1"/>
    <property type="molecule type" value="Genomic_DNA"/>
</dbReference>
<organism evidence="2 3">
    <name type="scientific">Bifidobacterium adolescentis</name>
    <dbReference type="NCBI Taxonomy" id="1680"/>
    <lineage>
        <taxon>Bacteria</taxon>
        <taxon>Bacillati</taxon>
        <taxon>Actinomycetota</taxon>
        <taxon>Actinomycetes</taxon>
        <taxon>Bifidobacteriales</taxon>
        <taxon>Bifidobacteriaceae</taxon>
        <taxon>Bifidobacterium</taxon>
    </lineage>
</organism>
<name>A0A1X2Z803_BIFAD</name>